<dbReference type="InterPro" id="IPR035897">
    <property type="entry name" value="Toll_tir_struct_dom_sf"/>
</dbReference>
<dbReference type="Pfam" id="PF13516">
    <property type="entry name" value="LRR_6"/>
    <property type="match status" value="2"/>
</dbReference>
<feature type="domain" description="TIR" evidence="1">
    <location>
        <begin position="15"/>
        <end position="161"/>
    </location>
</feature>
<sequence length="518" mass="57426">MDNNNNNNHNRNDEVNHTVYISFNKNDSSVSSFISYLIAAFNRQGIISAFVDGKSSHDEAVEREMGPEEFSKLRVVVVGFSKNYALHVSFLEKQILEYSYRNNNDFVVVLVFYGVSVSSVKQHTERFGEEFDAVQRSMIKWRPGHEYDCKRRGFKHSVENIDLRGESSINAEWMAYIGGFVNLISLNLSDCQRLNSSTLWPITGLTSLKELDLSRCWKVTDAGIKHLQSVVYLEKLWISQTGVTKVGISLLASLKKLSLLDLGGLPVTDQNLIALQALTKLEYLDIWGSNTPNIPHLECLHMNMCTIVTEPKTQSSLASLKKLVLSGANFSAETEALSFTNKSSITYLDVSKTSLQNFSFLETMINLEHLDLSSTAFGDDSVGFVACVGENLRNLNVSDTKITSAGVGNLAGHVPQLETFSLSQTFVDDLSILLISTMMPCIKALDLGMTSIRGFILQQSPQEEQAEPSLAALQSLTSLKTLSLEHPYLGDTALSALSSLTGLTHLQPWGRIDMRPES</sequence>
<evidence type="ECO:0000313" key="4">
    <source>
        <dbReference type="Proteomes" id="UP000682877"/>
    </source>
</evidence>
<evidence type="ECO:0000259" key="1">
    <source>
        <dbReference type="PROSITE" id="PS50104"/>
    </source>
</evidence>
<dbReference type="InterPro" id="IPR001611">
    <property type="entry name" value="Leu-rich_rpt"/>
</dbReference>
<dbReference type="GO" id="GO:0007165">
    <property type="term" value="P:signal transduction"/>
    <property type="evidence" value="ECO:0007669"/>
    <property type="project" value="InterPro"/>
</dbReference>
<organism evidence="2 4">
    <name type="scientific">Arabidopsis arenosa</name>
    <name type="common">Sand rock-cress</name>
    <name type="synonym">Cardaminopsis arenosa</name>
    <dbReference type="NCBI Taxonomy" id="38785"/>
    <lineage>
        <taxon>Eukaryota</taxon>
        <taxon>Viridiplantae</taxon>
        <taxon>Streptophyta</taxon>
        <taxon>Embryophyta</taxon>
        <taxon>Tracheophyta</taxon>
        <taxon>Spermatophyta</taxon>
        <taxon>Magnoliopsida</taxon>
        <taxon>eudicotyledons</taxon>
        <taxon>Gunneridae</taxon>
        <taxon>Pentapetalae</taxon>
        <taxon>rosids</taxon>
        <taxon>malvids</taxon>
        <taxon>Brassicales</taxon>
        <taxon>Brassicaceae</taxon>
        <taxon>Camelineae</taxon>
        <taxon>Arabidopsis</taxon>
    </lineage>
</organism>
<gene>
    <name evidence="2" type="ORF">AARE701A_LOCUS20487</name>
    <name evidence="3" type="ORF">AARE701A_LOCUS20489</name>
</gene>
<dbReference type="AlphaFoldDB" id="A0A8S2B1L6"/>
<dbReference type="EMBL" id="LR999458">
    <property type="protein sequence ID" value="CAE6218638.1"/>
    <property type="molecule type" value="Genomic_DNA"/>
</dbReference>
<dbReference type="SMART" id="SM00367">
    <property type="entry name" value="LRR_CC"/>
    <property type="match status" value="4"/>
</dbReference>
<dbReference type="InterPro" id="IPR000157">
    <property type="entry name" value="TIR_dom"/>
</dbReference>
<dbReference type="Gene3D" id="3.80.10.10">
    <property type="entry name" value="Ribonuclease Inhibitor"/>
    <property type="match status" value="3"/>
</dbReference>
<reference evidence="2" key="1">
    <citation type="submission" date="2021-01" db="EMBL/GenBank/DDBJ databases">
        <authorList>
            <person name="Bezrukov I."/>
        </authorList>
    </citation>
    <scope>NUCLEOTIDE SEQUENCE</scope>
</reference>
<dbReference type="Proteomes" id="UP000682877">
    <property type="component" value="Chromosome 8"/>
</dbReference>
<dbReference type="PANTHER" id="PTHR12904:SF23">
    <property type="entry name" value="PROTEIN ZER-1 HOMOLOG"/>
    <property type="match status" value="1"/>
</dbReference>
<dbReference type="InterPro" id="IPR006553">
    <property type="entry name" value="Leu-rich_rpt_Cys-con_subtyp"/>
</dbReference>
<name>A0A8S2B1L6_ARAAE</name>
<dbReference type="PANTHER" id="PTHR12904">
    <property type="match status" value="1"/>
</dbReference>
<evidence type="ECO:0000313" key="2">
    <source>
        <dbReference type="EMBL" id="CAE6218638.1"/>
    </source>
</evidence>
<proteinExistence type="predicted"/>
<protein>
    <recommendedName>
        <fullName evidence="1">TIR domain-containing protein</fullName>
    </recommendedName>
</protein>
<keyword evidence="4" id="KW-1185">Reference proteome</keyword>
<dbReference type="SUPFAM" id="SSF52200">
    <property type="entry name" value="Toll/Interleukin receptor TIR domain"/>
    <property type="match status" value="1"/>
</dbReference>
<dbReference type="Pfam" id="PF01582">
    <property type="entry name" value="TIR"/>
    <property type="match status" value="1"/>
</dbReference>
<dbReference type="PROSITE" id="PS50104">
    <property type="entry name" value="TIR"/>
    <property type="match status" value="1"/>
</dbReference>
<dbReference type="Gene3D" id="3.40.50.10140">
    <property type="entry name" value="Toll/interleukin-1 receptor homology (TIR) domain"/>
    <property type="match status" value="1"/>
</dbReference>
<dbReference type="InterPro" id="IPR032675">
    <property type="entry name" value="LRR_dom_sf"/>
</dbReference>
<dbReference type="EMBL" id="LR999458">
    <property type="protein sequence ID" value="CAE6218686.1"/>
    <property type="molecule type" value="Genomic_DNA"/>
</dbReference>
<accession>A0A8S2B1L6</accession>
<dbReference type="SUPFAM" id="SSF52058">
    <property type="entry name" value="L domain-like"/>
    <property type="match status" value="1"/>
</dbReference>
<dbReference type="InterPro" id="IPR051341">
    <property type="entry name" value="Zyg-11_UBL_adapter"/>
</dbReference>
<evidence type="ECO:0000313" key="3">
    <source>
        <dbReference type="EMBL" id="CAE6218686.1"/>
    </source>
</evidence>